<dbReference type="Proteomes" id="UP001301769">
    <property type="component" value="Unassembled WGS sequence"/>
</dbReference>
<evidence type="ECO:0000313" key="2">
    <source>
        <dbReference type="Proteomes" id="UP001301769"/>
    </source>
</evidence>
<reference evidence="1" key="1">
    <citation type="journal article" date="2023" name="Mol. Phylogenet. Evol.">
        <title>Genome-scale phylogeny and comparative genomics of the fungal order Sordariales.</title>
        <authorList>
            <person name="Hensen N."/>
            <person name="Bonometti L."/>
            <person name="Westerberg I."/>
            <person name="Brannstrom I.O."/>
            <person name="Guillou S."/>
            <person name="Cros-Aarteil S."/>
            <person name="Calhoun S."/>
            <person name="Haridas S."/>
            <person name="Kuo A."/>
            <person name="Mondo S."/>
            <person name="Pangilinan J."/>
            <person name="Riley R."/>
            <person name="LaButti K."/>
            <person name="Andreopoulos B."/>
            <person name="Lipzen A."/>
            <person name="Chen C."/>
            <person name="Yan M."/>
            <person name="Daum C."/>
            <person name="Ng V."/>
            <person name="Clum A."/>
            <person name="Steindorff A."/>
            <person name="Ohm R.A."/>
            <person name="Martin F."/>
            <person name="Silar P."/>
            <person name="Natvig D.O."/>
            <person name="Lalanne C."/>
            <person name="Gautier V."/>
            <person name="Ament-Velasquez S.L."/>
            <person name="Kruys A."/>
            <person name="Hutchinson M.I."/>
            <person name="Powell A.J."/>
            <person name="Barry K."/>
            <person name="Miller A.N."/>
            <person name="Grigoriev I.V."/>
            <person name="Debuchy R."/>
            <person name="Gladieux P."/>
            <person name="Hiltunen Thoren M."/>
            <person name="Johannesson H."/>
        </authorList>
    </citation>
    <scope>NUCLEOTIDE SEQUENCE</scope>
    <source>
        <strain evidence="1">PSN293</strain>
    </source>
</reference>
<name>A0AAN6XUE1_9PEZI</name>
<dbReference type="EMBL" id="MU858323">
    <property type="protein sequence ID" value="KAK4207063.1"/>
    <property type="molecule type" value="Genomic_DNA"/>
</dbReference>
<proteinExistence type="predicted"/>
<gene>
    <name evidence="1" type="ORF">QBC37DRAFT_380467</name>
</gene>
<reference evidence="1" key="2">
    <citation type="submission" date="2023-05" db="EMBL/GenBank/DDBJ databases">
        <authorList>
            <consortium name="Lawrence Berkeley National Laboratory"/>
            <person name="Steindorff A."/>
            <person name="Hensen N."/>
            <person name="Bonometti L."/>
            <person name="Westerberg I."/>
            <person name="Brannstrom I.O."/>
            <person name="Guillou S."/>
            <person name="Cros-Aarteil S."/>
            <person name="Calhoun S."/>
            <person name="Haridas S."/>
            <person name="Kuo A."/>
            <person name="Mondo S."/>
            <person name="Pangilinan J."/>
            <person name="Riley R."/>
            <person name="Labutti K."/>
            <person name="Andreopoulos B."/>
            <person name="Lipzen A."/>
            <person name="Chen C."/>
            <person name="Yanf M."/>
            <person name="Daum C."/>
            <person name="Ng V."/>
            <person name="Clum A."/>
            <person name="Ohm R."/>
            <person name="Martin F."/>
            <person name="Silar P."/>
            <person name="Natvig D."/>
            <person name="Lalanne C."/>
            <person name="Gautier V."/>
            <person name="Ament-Velasquez S.L."/>
            <person name="Kruys A."/>
            <person name="Hutchinson M.I."/>
            <person name="Powell A.J."/>
            <person name="Barry K."/>
            <person name="Miller A.N."/>
            <person name="Grigoriev I.V."/>
            <person name="Debuchy R."/>
            <person name="Gladieux P."/>
            <person name="Thoren M.H."/>
            <person name="Johannesson H."/>
        </authorList>
    </citation>
    <scope>NUCLEOTIDE SEQUENCE</scope>
    <source>
        <strain evidence="1">PSN293</strain>
    </source>
</reference>
<organism evidence="1 2">
    <name type="scientific">Rhypophila decipiens</name>
    <dbReference type="NCBI Taxonomy" id="261697"/>
    <lineage>
        <taxon>Eukaryota</taxon>
        <taxon>Fungi</taxon>
        <taxon>Dikarya</taxon>
        <taxon>Ascomycota</taxon>
        <taxon>Pezizomycotina</taxon>
        <taxon>Sordariomycetes</taxon>
        <taxon>Sordariomycetidae</taxon>
        <taxon>Sordariales</taxon>
        <taxon>Naviculisporaceae</taxon>
        <taxon>Rhypophila</taxon>
    </lineage>
</organism>
<protein>
    <submittedName>
        <fullName evidence="1">Uncharacterized protein</fullName>
    </submittedName>
</protein>
<evidence type="ECO:0000313" key="1">
    <source>
        <dbReference type="EMBL" id="KAK4207063.1"/>
    </source>
</evidence>
<sequence>MSGSSGAERDRDIVSDCLSGRDNMNVSGTQEVMSVSSIAAGLATLQAGYNSSPIANDTTGLKALVIHGLYGGNWSSWISENGFNWLVESIPKAEYFPGARVLSYSYTGLDIESAAEELIASLIQDRTSLPEVRTSN</sequence>
<accession>A0AAN6XUE1</accession>
<dbReference type="AlphaFoldDB" id="A0AAN6XUE1"/>
<comment type="caution">
    <text evidence="1">The sequence shown here is derived from an EMBL/GenBank/DDBJ whole genome shotgun (WGS) entry which is preliminary data.</text>
</comment>
<keyword evidence="2" id="KW-1185">Reference proteome</keyword>